<dbReference type="SUPFAM" id="SSF52172">
    <property type="entry name" value="CheY-like"/>
    <property type="match status" value="1"/>
</dbReference>
<gene>
    <name evidence="5" type="ORF">dsat_2571</name>
</gene>
<feature type="domain" description="Response regulatory" evidence="4">
    <location>
        <begin position="282"/>
        <end position="396"/>
    </location>
</feature>
<reference evidence="5 6" key="1">
    <citation type="journal article" date="2013" name="Genome Announc.">
        <title>Draft genome sequences for three mercury-methylating, sulfate-reducing bacteria.</title>
        <authorList>
            <person name="Brown S.D."/>
            <person name="Hurt R.A.Jr."/>
            <person name="Gilmour C.C."/>
            <person name="Elias D.A."/>
        </authorList>
    </citation>
    <scope>NUCLEOTIDE SEQUENCE [LARGE SCALE GENOMIC DNA]</scope>
    <source>
        <strain evidence="5 6">DSM 16529</strain>
    </source>
</reference>
<dbReference type="STRING" id="1121439.dsat_2571"/>
<keyword evidence="6" id="KW-1185">Reference proteome</keyword>
<dbReference type="InterPro" id="IPR011006">
    <property type="entry name" value="CheY-like_superfamily"/>
</dbReference>
<dbReference type="SMART" id="SM00448">
    <property type="entry name" value="REC"/>
    <property type="match status" value="1"/>
</dbReference>
<dbReference type="InterPro" id="IPR001789">
    <property type="entry name" value="Sig_transdc_resp-reg_receiver"/>
</dbReference>
<accession>S7TC56</accession>
<evidence type="ECO:0000256" key="3">
    <source>
        <dbReference type="PROSITE-ProRule" id="PRU00169"/>
    </source>
</evidence>
<sequence>MSVISIFSAAYCSADQVVGEVVDHLGCRLLDDDSLCQDAARLAGVSADKIQRAFHAKTSVFNKFTHEKERAVAWLKLALAQAMQDDGLLISGFASLLAPRTVTHALRVCLVADTEYRLGEAAKSGVSEKEALRRLREADEDAAAWAEVACGFKDPWDSALYDVVLPMDKKPIAEAGSIIVRSAAREALAVTEASRAAAADFLLAARVEAVLVGEGHTVGVEARNGNITLSINKNVLMLGRLKEELARIAKSVPGVEDVETKVGKDFYQADIYRRADFTLPGKVLLVDDEREFVETLSERLLMRDMGSAVVYDGESALEMIEADEPEVMILDLKMPGIDGIEVLRRVKQTNPAIEVIILTGHGSEADREQCMELGAFAYLQKPVDIDKLSETLKAANEKIHAARKD</sequence>
<keyword evidence="1 3" id="KW-0597">Phosphoprotein</keyword>
<evidence type="ECO:0000313" key="6">
    <source>
        <dbReference type="Proteomes" id="UP000014975"/>
    </source>
</evidence>
<dbReference type="EMBL" id="ATHI01000006">
    <property type="protein sequence ID" value="EPR34752.1"/>
    <property type="molecule type" value="Genomic_DNA"/>
</dbReference>
<evidence type="ECO:0000256" key="1">
    <source>
        <dbReference type="ARBA" id="ARBA00022553"/>
    </source>
</evidence>
<keyword evidence="2" id="KW-0902">Two-component regulatory system</keyword>
<dbReference type="AlphaFoldDB" id="S7TC56"/>
<organism evidence="5 6">
    <name type="scientific">Alkalidesulfovibrio alkalitolerans DSM 16529</name>
    <dbReference type="NCBI Taxonomy" id="1121439"/>
    <lineage>
        <taxon>Bacteria</taxon>
        <taxon>Pseudomonadati</taxon>
        <taxon>Thermodesulfobacteriota</taxon>
        <taxon>Desulfovibrionia</taxon>
        <taxon>Desulfovibrionales</taxon>
        <taxon>Desulfovibrionaceae</taxon>
        <taxon>Alkalidesulfovibrio</taxon>
    </lineage>
</organism>
<dbReference type="Gene3D" id="3.40.50.300">
    <property type="entry name" value="P-loop containing nucleotide triphosphate hydrolases"/>
    <property type="match status" value="1"/>
</dbReference>
<dbReference type="OrthoDB" id="9800029at2"/>
<dbReference type="GO" id="GO:0000160">
    <property type="term" value="P:phosphorelay signal transduction system"/>
    <property type="evidence" value="ECO:0007669"/>
    <property type="project" value="UniProtKB-KW"/>
</dbReference>
<comment type="caution">
    <text evidence="5">The sequence shown here is derived from an EMBL/GenBank/DDBJ whole genome shotgun (WGS) entry which is preliminary data.</text>
</comment>
<dbReference type="Pfam" id="PF13189">
    <property type="entry name" value="Cytidylate_kin2"/>
    <property type="match status" value="1"/>
</dbReference>
<dbReference type="PANTHER" id="PTHR44591">
    <property type="entry name" value="STRESS RESPONSE REGULATOR PROTEIN 1"/>
    <property type="match status" value="1"/>
</dbReference>
<feature type="modified residue" description="4-aspartylphosphate" evidence="3">
    <location>
        <position position="331"/>
    </location>
</feature>
<dbReference type="eggNOG" id="COG0745">
    <property type="taxonomic scope" value="Bacteria"/>
</dbReference>
<proteinExistence type="predicted"/>
<dbReference type="InterPro" id="IPR050595">
    <property type="entry name" value="Bact_response_regulator"/>
</dbReference>
<dbReference type="Proteomes" id="UP000014975">
    <property type="component" value="Unassembled WGS sequence"/>
</dbReference>
<dbReference type="CDD" id="cd17536">
    <property type="entry name" value="REC_YesN-like"/>
    <property type="match status" value="1"/>
</dbReference>
<dbReference type="PANTHER" id="PTHR44591:SF14">
    <property type="entry name" value="PROTEIN PILG"/>
    <property type="match status" value="1"/>
</dbReference>
<evidence type="ECO:0000259" key="4">
    <source>
        <dbReference type="PROSITE" id="PS50110"/>
    </source>
</evidence>
<dbReference type="Pfam" id="PF00072">
    <property type="entry name" value="Response_reg"/>
    <property type="match status" value="1"/>
</dbReference>
<dbReference type="RefSeq" id="WP_020886456.1">
    <property type="nucleotide sequence ID" value="NZ_ATHI01000006.1"/>
</dbReference>
<dbReference type="InterPro" id="IPR027417">
    <property type="entry name" value="P-loop_NTPase"/>
</dbReference>
<evidence type="ECO:0000313" key="5">
    <source>
        <dbReference type="EMBL" id="EPR34752.1"/>
    </source>
</evidence>
<dbReference type="Gene3D" id="3.40.50.2300">
    <property type="match status" value="1"/>
</dbReference>
<name>S7TC56_9BACT</name>
<protein>
    <submittedName>
        <fullName evidence="5">Response regulator receiver protein</fullName>
    </submittedName>
</protein>
<dbReference type="PROSITE" id="PS50110">
    <property type="entry name" value="RESPONSE_REGULATORY"/>
    <property type="match status" value="1"/>
</dbReference>
<dbReference type="PATRIC" id="fig|1121439.3.peg.972"/>
<evidence type="ECO:0000256" key="2">
    <source>
        <dbReference type="ARBA" id="ARBA00023012"/>
    </source>
</evidence>